<name>A0A158P910_ANGCA</name>
<dbReference type="AlphaFoldDB" id="A0A158P910"/>
<keyword evidence="1" id="KW-0732">Signal</keyword>
<reference evidence="2" key="1">
    <citation type="submission" date="2012-09" db="EMBL/GenBank/DDBJ databases">
        <authorList>
            <person name="Martin A.A."/>
        </authorList>
    </citation>
    <scope>NUCLEOTIDE SEQUENCE</scope>
</reference>
<dbReference type="STRING" id="6313.A0A158P910"/>
<sequence>MLRACVLLAIVTQLRCSDLGVTLGDAAISQLFRHVAAKVLQKPRVAEIILKTQESPSLGSLVHIDFLNQLTYKNLSVIFQDDSLLMVVDRFSFLSHGNISEVFWPLGPGEQTVDVGLQLHRAEFHLHAYETAFSLSDCLLFGLELVTSVPDHWVADKGISALASLIKPMLDSMLCNTIRNHFGSMEASTVILRSVEVNDYQMTALAQLEWTEITETPAISLLEDPVNTTLLEVKLKGSDLVTIWLEDGIINELLEQFDWNFEWMDEQLPVTSTVIPSDSRRDRVYLRVVNPNRNLTSVFVSFVLTIQAELRPAFDGGILRTLVQLLDTSIEMEAGAFPKTWGIFMQDLIRGMIMDMLWPEIKNAIEELSYGKGVAISQACGVDPNIVNLDIGEGSFALTTRLALQYLDLDKCLTDLKTSLPSTSKIFQKIEQ</sequence>
<protein>
    <submittedName>
        <fullName evidence="3">BPI2 domain-containing protein</fullName>
    </submittedName>
</protein>
<reference evidence="3" key="2">
    <citation type="submission" date="2016-04" db="UniProtKB">
        <authorList>
            <consortium name="WormBaseParasite"/>
        </authorList>
    </citation>
    <scope>IDENTIFICATION</scope>
</reference>
<keyword evidence="2" id="KW-1185">Reference proteome</keyword>
<dbReference type="WBParaSite" id="ACAC_0000768901-mRNA-1">
    <property type="protein sequence ID" value="ACAC_0000768901-mRNA-1"/>
    <property type="gene ID" value="ACAC_0000768901"/>
</dbReference>
<evidence type="ECO:0000313" key="2">
    <source>
        <dbReference type="Proteomes" id="UP000035642"/>
    </source>
</evidence>
<dbReference type="Proteomes" id="UP000035642">
    <property type="component" value="Unassembled WGS sequence"/>
</dbReference>
<proteinExistence type="predicted"/>
<evidence type="ECO:0000256" key="1">
    <source>
        <dbReference type="SAM" id="SignalP"/>
    </source>
</evidence>
<accession>A0A158P910</accession>
<organism evidence="2 3">
    <name type="scientific">Angiostrongylus cantonensis</name>
    <name type="common">Rat lungworm</name>
    <dbReference type="NCBI Taxonomy" id="6313"/>
    <lineage>
        <taxon>Eukaryota</taxon>
        <taxon>Metazoa</taxon>
        <taxon>Ecdysozoa</taxon>
        <taxon>Nematoda</taxon>
        <taxon>Chromadorea</taxon>
        <taxon>Rhabditida</taxon>
        <taxon>Rhabditina</taxon>
        <taxon>Rhabditomorpha</taxon>
        <taxon>Strongyloidea</taxon>
        <taxon>Metastrongylidae</taxon>
        <taxon>Angiostrongylus</taxon>
    </lineage>
</organism>
<feature type="signal peptide" evidence="1">
    <location>
        <begin position="1"/>
        <end position="16"/>
    </location>
</feature>
<evidence type="ECO:0000313" key="3">
    <source>
        <dbReference type="WBParaSite" id="ACAC_0000768901-mRNA-1"/>
    </source>
</evidence>
<feature type="chain" id="PRO_5007630116" evidence="1">
    <location>
        <begin position="17"/>
        <end position="432"/>
    </location>
</feature>